<feature type="region of interest" description="Disordered" evidence="2">
    <location>
        <begin position="491"/>
        <end position="515"/>
    </location>
</feature>
<dbReference type="Gene3D" id="3.30.420.10">
    <property type="entry name" value="Ribonuclease H-like superfamily/Ribonuclease H"/>
    <property type="match status" value="1"/>
</dbReference>
<organism evidence="4">
    <name type="scientific">Tanacetum cinerariifolium</name>
    <name type="common">Dalmatian daisy</name>
    <name type="synonym">Chrysanthemum cinerariifolium</name>
    <dbReference type="NCBI Taxonomy" id="118510"/>
    <lineage>
        <taxon>Eukaryota</taxon>
        <taxon>Viridiplantae</taxon>
        <taxon>Streptophyta</taxon>
        <taxon>Embryophyta</taxon>
        <taxon>Tracheophyta</taxon>
        <taxon>Spermatophyta</taxon>
        <taxon>Magnoliopsida</taxon>
        <taxon>eudicotyledons</taxon>
        <taxon>Gunneridae</taxon>
        <taxon>Pentapetalae</taxon>
        <taxon>asterids</taxon>
        <taxon>campanulids</taxon>
        <taxon>Asterales</taxon>
        <taxon>Asteraceae</taxon>
        <taxon>Asteroideae</taxon>
        <taxon>Anthemideae</taxon>
        <taxon>Anthemidinae</taxon>
        <taxon>Tanacetum</taxon>
    </lineage>
</organism>
<accession>A0A6L2LNB4</accession>
<feature type="region of interest" description="Disordered" evidence="2">
    <location>
        <begin position="1130"/>
        <end position="1150"/>
    </location>
</feature>
<feature type="compositionally biased region" description="Polar residues" evidence="2">
    <location>
        <begin position="497"/>
        <end position="511"/>
    </location>
</feature>
<gene>
    <name evidence="4" type="ORF">Tci_035274</name>
</gene>
<evidence type="ECO:0000256" key="1">
    <source>
        <dbReference type="SAM" id="Coils"/>
    </source>
</evidence>
<name>A0A6L2LNB4_TANCI</name>
<evidence type="ECO:0000256" key="2">
    <source>
        <dbReference type="SAM" id="MobiDB-lite"/>
    </source>
</evidence>
<evidence type="ECO:0000313" key="4">
    <source>
        <dbReference type="EMBL" id="GEU63296.1"/>
    </source>
</evidence>
<dbReference type="EMBL" id="BKCJ010004822">
    <property type="protein sequence ID" value="GEU63296.1"/>
    <property type="molecule type" value="Genomic_DNA"/>
</dbReference>
<dbReference type="InterPro" id="IPR012337">
    <property type="entry name" value="RNaseH-like_sf"/>
</dbReference>
<dbReference type="PANTHER" id="PTHR11439">
    <property type="entry name" value="GAG-POL-RELATED RETROTRANSPOSON"/>
    <property type="match status" value="1"/>
</dbReference>
<protein>
    <recommendedName>
        <fullName evidence="3">Reverse transcriptase Ty1/copia-type domain-containing protein</fullName>
    </recommendedName>
</protein>
<dbReference type="AlphaFoldDB" id="A0A6L2LNB4"/>
<dbReference type="SUPFAM" id="SSF56672">
    <property type="entry name" value="DNA/RNA polymerases"/>
    <property type="match status" value="1"/>
</dbReference>
<dbReference type="InterPro" id="IPR013103">
    <property type="entry name" value="RVT_2"/>
</dbReference>
<feature type="compositionally biased region" description="Polar residues" evidence="2">
    <location>
        <begin position="557"/>
        <end position="569"/>
    </location>
</feature>
<dbReference type="InterPro" id="IPR036397">
    <property type="entry name" value="RNaseH_sf"/>
</dbReference>
<reference evidence="4" key="1">
    <citation type="journal article" date="2019" name="Sci. Rep.">
        <title>Draft genome of Tanacetum cinerariifolium, the natural source of mosquito coil.</title>
        <authorList>
            <person name="Yamashiro T."/>
            <person name="Shiraishi A."/>
            <person name="Satake H."/>
            <person name="Nakayama K."/>
        </authorList>
    </citation>
    <scope>NUCLEOTIDE SEQUENCE</scope>
</reference>
<feature type="region of interest" description="Disordered" evidence="2">
    <location>
        <begin position="557"/>
        <end position="587"/>
    </location>
</feature>
<dbReference type="SUPFAM" id="SSF53098">
    <property type="entry name" value="Ribonuclease H-like"/>
    <property type="match status" value="1"/>
</dbReference>
<comment type="caution">
    <text evidence="4">The sequence shown here is derived from an EMBL/GenBank/DDBJ whole genome shotgun (WGS) entry which is preliminary data.</text>
</comment>
<sequence>MTTLADKAILSGADNRPPILKKDMYDSWKSRMKLYMMNRQHGRMILESVENGPLIWPLIEENGVTRPKKYSELSTTEAIQADCDVKETNIILQGLPPEEREYIKLVRDLHTTNVDQLHAYLGQHEFHANEKGDDPIDAINHMMSFLTVVVTSWYPPTNNQLRNSLNPQQQATINNGRVTVQPIQGRHTSLAAGTSRTYISRASGKNSGKQKTVVCYNCKGEAQANGQILHEEELSFLADPGIAEAQTTQNVITHNAAYQANDLDAYDSDSDEINTAKVALMVNLSHYGSDDLAESNIVNQSKTEITSDSNIISYSQYVSESQQAAVQNLNFPTQQDALILSVIEQLKTQVVNCTKINLDNKSMNETLTAELERYKDQSVEIDNLKQTLSEHLKEKESLKQTINLLKNDFQKEESKNIDREIALEKQIKELNNSVFKRNQSAQTVHMLTKPQFFYDHTTKQALETLMLAKESRSKMLLKQKDMMMSEKKVNTKPIDYNSVNSEEPNPSTRPTQVEVPKKLPKVSMVNSSLKKLKHHLASFYVVVKVRTTVTAITKGANFSTSASGSQPSGNIKKDKIQQTPSISKKNNIEAHPRNVRSSLSNKNCVVKTRNTASVQNSKSNVNSDLQCVTCNGCLFSDNHDSCVLEFINTVNARVKYKSIKKPLKRKVWKPTRKVFTNIGYKWRPTGRTFTIVGNVGISHETSVARSPQQNDVVERRNRTLIEATRTIRIIETINVDFDELTAMASEQSSSGPALHEMTLATISSGLIPKPTSSTLVDHPSPKIIALIVDVFAPEPAESTGSPSSTTVDQDAPSPSNSQTTPETQPPIIPNDVEEYNHDIEVAHMGNDQFFSMPIPEVASDLSSTDSIHTIVHPDKVMVITLKWIYKVKLDELGGILKNKARLVARGYRQEEGIDFEESFAPVARLEAIRIFLAFAAHKNIVVYQMDVKTAFLNGNLWEEVYVSQPDGFVDLDNPNHVYKLKKALYGLKQAPRAWYDMLSLFLISQDFSKGSVDPTLFIRRNGNDLLLISQSPRGIFINQSKYALESLKKYGFESCDPIDTPMVDKSKLDEDKEGKPLIRHIIVAQPTEKHLHAVKKIFRYLRGTVNQGLWYPKDSSIALTAFADADHAGSQDIRRSTSAGSESRPPMLNKENYVPWSSRLLRYAKSRPNGKLIHNSILNGPYVRKMIPEPGDVNRDVNTILLGLSEDIYATVDSYETAQEIWLRV</sequence>
<feature type="compositionally biased region" description="Polar residues" evidence="2">
    <location>
        <begin position="798"/>
        <end position="817"/>
    </location>
</feature>
<dbReference type="GO" id="GO:0003676">
    <property type="term" value="F:nucleic acid binding"/>
    <property type="evidence" value="ECO:0007669"/>
    <property type="project" value="InterPro"/>
</dbReference>
<evidence type="ECO:0000259" key="3">
    <source>
        <dbReference type="Pfam" id="PF07727"/>
    </source>
</evidence>
<dbReference type="Pfam" id="PF07727">
    <property type="entry name" value="RVT_2"/>
    <property type="match status" value="1"/>
</dbReference>
<feature type="domain" description="Reverse transcriptase Ty1/copia-type" evidence="3">
    <location>
        <begin position="871"/>
        <end position="1039"/>
    </location>
</feature>
<feature type="coiled-coil region" evidence="1">
    <location>
        <begin position="364"/>
        <end position="415"/>
    </location>
</feature>
<keyword evidence="1" id="KW-0175">Coiled coil</keyword>
<proteinExistence type="predicted"/>
<dbReference type="InterPro" id="IPR043502">
    <property type="entry name" value="DNA/RNA_pol_sf"/>
</dbReference>
<feature type="region of interest" description="Disordered" evidence="2">
    <location>
        <begin position="795"/>
        <end position="830"/>
    </location>
</feature>
<dbReference type="PANTHER" id="PTHR11439:SF483">
    <property type="entry name" value="PEPTIDE SYNTHASE GLIP-LIKE, PUTATIVE (AFU_ORTHOLOGUE AFUA_3G12920)-RELATED"/>
    <property type="match status" value="1"/>
</dbReference>